<dbReference type="EnsemblBacteria" id="ABL68511">
    <property type="protein sequence ID" value="ABL68511"/>
    <property type="gene ID" value="Pden_0397"/>
</dbReference>
<accession>A1AZ17</accession>
<dbReference type="InterPro" id="IPR023801">
    <property type="entry name" value="His_deacetylse_dom"/>
</dbReference>
<dbReference type="PANTHER" id="PTHR10625">
    <property type="entry name" value="HISTONE DEACETYLASE HDAC1-RELATED"/>
    <property type="match status" value="1"/>
</dbReference>
<feature type="domain" description="Histone deacetylase" evidence="2">
    <location>
        <begin position="33"/>
        <end position="313"/>
    </location>
</feature>
<protein>
    <submittedName>
        <fullName evidence="3">Histone deacetylase superfamily</fullName>
    </submittedName>
</protein>
<dbReference type="Proteomes" id="UP000000361">
    <property type="component" value="Chromosome 1"/>
</dbReference>
<dbReference type="KEGG" id="pde:Pden_0397"/>
<comment type="similarity">
    <text evidence="1">Belongs to the histone deacetylase family.</text>
</comment>
<dbReference type="AlphaFoldDB" id="A1AZ17"/>
<dbReference type="STRING" id="318586.Pden_0397"/>
<dbReference type="EMBL" id="CP000489">
    <property type="protein sequence ID" value="ABL68511.1"/>
    <property type="molecule type" value="Genomic_DNA"/>
</dbReference>
<dbReference type="HOGENOM" id="CLU_007727_8_1_5"/>
<dbReference type="eggNOG" id="COG0123">
    <property type="taxonomic scope" value="Bacteria"/>
</dbReference>
<name>A1AZ17_PARDP</name>
<keyword evidence="4" id="KW-1185">Reference proteome</keyword>
<evidence type="ECO:0000259" key="2">
    <source>
        <dbReference type="Pfam" id="PF00850"/>
    </source>
</evidence>
<gene>
    <name evidence="3" type="ordered locus">Pden_0397</name>
</gene>
<dbReference type="InterPro" id="IPR000286">
    <property type="entry name" value="HDACs"/>
</dbReference>
<reference evidence="4" key="1">
    <citation type="submission" date="2006-12" db="EMBL/GenBank/DDBJ databases">
        <title>Complete sequence of chromosome 1 of Paracoccus denitrificans PD1222.</title>
        <authorList>
            <person name="Copeland A."/>
            <person name="Lucas S."/>
            <person name="Lapidus A."/>
            <person name="Barry K."/>
            <person name="Detter J.C."/>
            <person name="Glavina del Rio T."/>
            <person name="Hammon N."/>
            <person name="Israni S."/>
            <person name="Dalin E."/>
            <person name="Tice H."/>
            <person name="Pitluck S."/>
            <person name="Munk A.C."/>
            <person name="Brettin T."/>
            <person name="Bruce D."/>
            <person name="Han C."/>
            <person name="Tapia R."/>
            <person name="Gilna P."/>
            <person name="Schmutz J."/>
            <person name="Larimer F."/>
            <person name="Land M."/>
            <person name="Hauser L."/>
            <person name="Kyrpides N."/>
            <person name="Lykidis A."/>
            <person name="Spiro S."/>
            <person name="Richardson D.J."/>
            <person name="Moir J.W.B."/>
            <person name="Ferguson S.J."/>
            <person name="van Spanning R.J.M."/>
            <person name="Richardson P."/>
        </authorList>
    </citation>
    <scope>NUCLEOTIDE SEQUENCE [LARGE SCALE GENOMIC DNA]</scope>
    <source>
        <strain evidence="4">Pd 1222</strain>
    </source>
</reference>
<dbReference type="CDD" id="cd11599">
    <property type="entry name" value="HDAC_classII_2"/>
    <property type="match status" value="1"/>
</dbReference>
<evidence type="ECO:0000313" key="3">
    <source>
        <dbReference type="EMBL" id="ABL68511.1"/>
    </source>
</evidence>
<proteinExistence type="inferred from homology"/>
<dbReference type="GO" id="GO:0004407">
    <property type="term" value="F:histone deacetylase activity"/>
    <property type="evidence" value="ECO:0007669"/>
    <property type="project" value="TreeGrafter"/>
</dbReference>
<dbReference type="Pfam" id="PF00850">
    <property type="entry name" value="Hist_deacetyl"/>
    <property type="match status" value="1"/>
</dbReference>
<dbReference type="Gene3D" id="3.40.800.20">
    <property type="entry name" value="Histone deacetylase domain"/>
    <property type="match status" value="1"/>
</dbReference>
<dbReference type="PRINTS" id="PR01270">
    <property type="entry name" value="HDASUPER"/>
</dbReference>
<evidence type="ECO:0000256" key="1">
    <source>
        <dbReference type="ARBA" id="ARBA00005947"/>
    </source>
</evidence>
<dbReference type="SUPFAM" id="SSF52768">
    <property type="entry name" value="Arginase/deacetylase"/>
    <property type="match status" value="1"/>
</dbReference>
<organism evidence="3 4">
    <name type="scientific">Paracoccus denitrificans (strain Pd 1222)</name>
    <dbReference type="NCBI Taxonomy" id="318586"/>
    <lineage>
        <taxon>Bacteria</taxon>
        <taxon>Pseudomonadati</taxon>
        <taxon>Pseudomonadota</taxon>
        <taxon>Alphaproteobacteria</taxon>
        <taxon>Rhodobacterales</taxon>
        <taxon>Paracoccaceae</taxon>
        <taxon>Paracoccus</taxon>
    </lineage>
</organism>
<dbReference type="InterPro" id="IPR023696">
    <property type="entry name" value="Ureohydrolase_dom_sf"/>
</dbReference>
<dbReference type="InterPro" id="IPR037138">
    <property type="entry name" value="His_deacetylse_dom_sf"/>
</dbReference>
<evidence type="ECO:0000313" key="4">
    <source>
        <dbReference type="Proteomes" id="UP000000361"/>
    </source>
</evidence>
<dbReference type="PANTHER" id="PTHR10625:SF10">
    <property type="entry name" value="HISTONE DEACETYLASE HDAC1"/>
    <property type="match status" value="1"/>
</dbReference>
<sequence length="319" mass="33776">MACRVGKLHIILGWMTLLYTHPSGLSHVTPPSHPEQVARLDAVLAVLDGADLERREAPEAADQDILRAHPPEYLSLLRRKAPGEGWSMLDSDTYLSPGSLNAARHAVGGVCAAVDAVLAGEAPSAFVAMRPPGHHAERMKAMGFCIFSSVAIGALRALEHHGLDRVAVLDFDVHHGNGTQDVLWDERRALFASTHQVPLYPGTGAPSERGAHGQVVNLPLAPGSGGGEARAVWQAICARVEAWRPQLVLVSAGFDAHAEDPLASLMWDDGDFTAITRMICDTAAACSAPVVSALEGGYDLAALGRSARAHVDVLRETAA</sequence>
<dbReference type="GO" id="GO:0040029">
    <property type="term" value="P:epigenetic regulation of gene expression"/>
    <property type="evidence" value="ECO:0007669"/>
    <property type="project" value="TreeGrafter"/>
</dbReference>